<dbReference type="EMBL" id="LAZR01066892">
    <property type="protein sequence ID" value="KKK52693.1"/>
    <property type="molecule type" value="Genomic_DNA"/>
</dbReference>
<accession>A0A0F8W7S1</accession>
<comment type="caution">
    <text evidence="1">The sequence shown here is derived from an EMBL/GenBank/DDBJ whole genome shotgun (WGS) entry which is preliminary data.</text>
</comment>
<proteinExistence type="predicted"/>
<dbReference type="AlphaFoldDB" id="A0A0F8W7S1"/>
<sequence>MAKLSEEAQTYVPPTTKNIAELHSVSVGVEVQTKESTKKDGEKFTYKYIEVGGEEYRVPGIVLGQLKEQLKANPNLQKFKVSKIGEGIKTVYTVVPL</sequence>
<name>A0A0F8W7S1_9ZZZZ</name>
<organism evidence="1">
    <name type="scientific">marine sediment metagenome</name>
    <dbReference type="NCBI Taxonomy" id="412755"/>
    <lineage>
        <taxon>unclassified sequences</taxon>
        <taxon>metagenomes</taxon>
        <taxon>ecological metagenomes</taxon>
    </lineage>
</organism>
<protein>
    <submittedName>
        <fullName evidence="1">Uncharacterized protein</fullName>
    </submittedName>
</protein>
<evidence type="ECO:0000313" key="1">
    <source>
        <dbReference type="EMBL" id="KKK52693.1"/>
    </source>
</evidence>
<reference evidence="1" key="1">
    <citation type="journal article" date="2015" name="Nature">
        <title>Complex archaea that bridge the gap between prokaryotes and eukaryotes.</title>
        <authorList>
            <person name="Spang A."/>
            <person name="Saw J.H."/>
            <person name="Jorgensen S.L."/>
            <person name="Zaremba-Niedzwiedzka K."/>
            <person name="Martijn J."/>
            <person name="Lind A.E."/>
            <person name="van Eijk R."/>
            <person name="Schleper C."/>
            <person name="Guy L."/>
            <person name="Ettema T.J."/>
        </authorList>
    </citation>
    <scope>NUCLEOTIDE SEQUENCE</scope>
</reference>
<gene>
    <name evidence="1" type="ORF">LCGC14_3102350</name>
</gene>